<proteinExistence type="predicted"/>
<dbReference type="Pfam" id="PF05309">
    <property type="entry name" value="TraE"/>
    <property type="match status" value="1"/>
</dbReference>
<dbReference type="EMBL" id="BLAB01000001">
    <property type="protein sequence ID" value="GER94876.1"/>
    <property type="molecule type" value="Genomic_DNA"/>
</dbReference>
<sequence>MKELKGISIWKHLDQIKRILILVLMVSALIHWASFWLIAKLALNRNITVQIPPGTYQNTAIEKGNNKGYMELWGMHFLEVITEFSPSNYEAKANYLLSYASSKGEKSMRPKFLDGLKEVKETNAYQEFHPKMGTWKSTWLTHELWRVEVEGDVVRETSVLNTVTRNKKTRKYYVDIKYSKDGIQLEDFGYVDQ</sequence>
<name>A0A5J4L7R1_9ZZZZ</name>
<reference evidence="3" key="1">
    <citation type="submission" date="2019-10" db="EMBL/GenBank/DDBJ databases">
        <title>Metagenomic sequencing of thiosulfate-disproportionating enrichment culture.</title>
        <authorList>
            <person name="Umezawa K."/>
            <person name="Kojima H."/>
            <person name="Fukui M."/>
        </authorList>
    </citation>
    <scope>NUCLEOTIDE SEQUENCE</scope>
    <source>
        <strain evidence="3">45J</strain>
    </source>
</reference>
<keyword evidence="1" id="KW-0812">Transmembrane</keyword>
<gene>
    <name evidence="2" type="ORF">A45J_2642</name>
    <name evidence="3" type="ORF">A45J_2687</name>
</gene>
<keyword evidence="1" id="KW-0472">Membrane</keyword>
<protein>
    <recommendedName>
        <fullName evidence="4">Type IV conjugative transfer system protein TraE</fullName>
    </recommendedName>
</protein>
<evidence type="ECO:0000313" key="2">
    <source>
        <dbReference type="EMBL" id="GER94876.1"/>
    </source>
</evidence>
<organism evidence="3">
    <name type="scientific">hot springs metagenome</name>
    <dbReference type="NCBI Taxonomy" id="433727"/>
    <lineage>
        <taxon>unclassified sequences</taxon>
        <taxon>metagenomes</taxon>
        <taxon>ecological metagenomes</taxon>
    </lineage>
</organism>
<dbReference type="AlphaFoldDB" id="A0A5J4L7R1"/>
<evidence type="ECO:0000313" key="3">
    <source>
        <dbReference type="EMBL" id="GER94921.1"/>
    </source>
</evidence>
<comment type="caution">
    <text evidence="3">The sequence shown here is derived from an EMBL/GenBank/DDBJ whole genome shotgun (WGS) entry which is preliminary data.</text>
</comment>
<evidence type="ECO:0000256" key="1">
    <source>
        <dbReference type="SAM" id="Phobius"/>
    </source>
</evidence>
<dbReference type="InterPro" id="IPR007973">
    <property type="entry name" value="Pilus_assembly_TraE"/>
</dbReference>
<dbReference type="EMBL" id="BLAB01000002">
    <property type="protein sequence ID" value="GER94921.1"/>
    <property type="molecule type" value="Genomic_DNA"/>
</dbReference>
<feature type="transmembrane region" description="Helical" evidence="1">
    <location>
        <begin position="20"/>
        <end position="39"/>
    </location>
</feature>
<keyword evidence="1" id="KW-1133">Transmembrane helix</keyword>
<accession>A0A5J4L7R1</accession>
<evidence type="ECO:0008006" key="4">
    <source>
        <dbReference type="Google" id="ProtNLM"/>
    </source>
</evidence>